<proteinExistence type="predicted"/>
<dbReference type="InterPro" id="IPR016135">
    <property type="entry name" value="UBQ-conjugating_enzyme/RWD"/>
</dbReference>
<dbReference type="PROSITE" id="PS50127">
    <property type="entry name" value="UBC_2"/>
    <property type="match status" value="1"/>
</dbReference>
<dbReference type="Proteomes" id="UP000645828">
    <property type="component" value="Unassembled WGS sequence"/>
</dbReference>
<gene>
    <name evidence="3" type="ORF">NYPRO_LOCUS6014</name>
</gene>
<accession>A0A811Y9B8</accession>
<dbReference type="InterPro" id="IPR000608">
    <property type="entry name" value="UBC"/>
</dbReference>
<dbReference type="SMART" id="SM00212">
    <property type="entry name" value="UBCc"/>
    <property type="match status" value="1"/>
</dbReference>
<protein>
    <submittedName>
        <fullName evidence="3">(raccoon dog) hypothetical protein</fullName>
    </submittedName>
</protein>
<comment type="caution">
    <text evidence="3">The sequence shown here is derived from an EMBL/GenBank/DDBJ whole genome shotgun (WGS) entry which is preliminary data.</text>
</comment>
<evidence type="ECO:0000259" key="2">
    <source>
        <dbReference type="PROSITE" id="PS50127"/>
    </source>
</evidence>
<dbReference type="Gene3D" id="3.10.110.10">
    <property type="entry name" value="Ubiquitin Conjugating Enzyme"/>
    <property type="match status" value="1"/>
</dbReference>
<keyword evidence="4" id="KW-1185">Reference proteome</keyword>
<dbReference type="EMBL" id="CAJHUB010000671">
    <property type="protein sequence ID" value="CAD7673219.1"/>
    <property type="molecule type" value="Genomic_DNA"/>
</dbReference>
<dbReference type="SUPFAM" id="SSF54495">
    <property type="entry name" value="UBC-like"/>
    <property type="match status" value="1"/>
</dbReference>
<evidence type="ECO:0000256" key="1">
    <source>
        <dbReference type="SAM" id="MobiDB-lite"/>
    </source>
</evidence>
<feature type="domain" description="UBC core" evidence="2">
    <location>
        <begin position="1"/>
        <end position="146"/>
    </location>
</feature>
<evidence type="ECO:0000313" key="3">
    <source>
        <dbReference type="EMBL" id="CAD7673219.1"/>
    </source>
</evidence>
<feature type="region of interest" description="Disordered" evidence="1">
    <location>
        <begin position="304"/>
        <end position="328"/>
    </location>
</feature>
<sequence length="358" mass="40348">MGREENLLTLLVGMQAGARLEVGFCFPLQSPHPFWCLSPPSWHHRILMLCSLRDGGNIYKTGDVCISILHPPVDDPQSRELPSEWWNPTQNVTTILLSIISLLNEPNTFSLANVDAFVMYRKWKESKGKDREYTDIIRNQVLGTKVDAEWNGVKVPTLLAEYCVKTKAPAPNEGSDLFDDDYYEDGKAVAEAESCFGMTRTTPARRSPDTATPRINLQILPQQAWTVWHRDCRAGGTLPGPWGGGSPFGCRPPFPPVSWVLCFPGAACLAPSLGAHQLQLFFFSLSFFKILFIYLTHTEREHKWESSRQKEREKQAPRWAGSPKRGYIPGPWDHDLPKVKSVSHPGTPEILFIMENVC</sequence>
<dbReference type="PANTHER" id="PTHR24067">
    <property type="entry name" value="UBIQUITIN-CONJUGATING ENZYME E2"/>
    <property type="match status" value="1"/>
</dbReference>
<feature type="compositionally biased region" description="Basic and acidic residues" evidence="1">
    <location>
        <begin position="304"/>
        <end position="316"/>
    </location>
</feature>
<dbReference type="AlphaFoldDB" id="A0A811Y9B8"/>
<dbReference type="Pfam" id="PF00179">
    <property type="entry name" value="UQ_con"/>
    <property type="match status" value="1"/>
</dbReference>
<organism evidence="3 4">
    <name type="scientific">Nyctereutes procyonoides</name>
    <name type="common">Raccoon dog</name>
    <name type="synonym">Canis procyonoides</name>
    <dbReference type="NCBI Taxonomy" id="34880"/>
    <lineage>
        <taxon>Eukaryota</taxon>
        <taxon>Metazoa</taxon>
        <taxon>Chordata</taxon>
        <taxon>Craniata</taxon>
        <taxon>Vertebrata</taxon>
        <taxon>Euteleostomi</taxon>
        <taxon>Mammalia</taxon>
        <taxon>Eutheria</taxon>
        <taxon>Laurasiatheria</taxon>
        <taxon>Carnivora</taxon>
        <taxon>Caniformia</taxon>
        <taxon>Canidae</taxon>
        <taxon>Nyctereutes</taxon>
    </lineage>
</organism>
<reference evidence="3" key="1">
    <citation type="submission" date="2020-12" db="EMBL/GenBank/DDBJ databases">
        <authorList>
            <consortium name="Molecular Ecology Group"/>
        </authorList>
    </citation>
    <scope>NUCLEOTIDE SEQUENCE</scope>
    <source>
        <strain evidence="3">TBG_1078</strain>
    </source>
</reference>
<name>A0A811Y9B8_NYCPR</name>
<dbReference type="InterPro" id="IPR050113">
    <property type="entry name" value="Ub_conjugating_enzyme"/>
</dbReference>
<evidence type="ECO:0000313" key="4">
    <source>
        <dbReference type="Proteomes" id="UP000645828"/>
    </source>
</evidence>